<organism evidence="2 3">
    <name type="scientific">Dentipellis fragilis</name>
    <dbReference type="NCBI Taxonomy" id="205917"/>
    <lineage>
        <taxon>Eukaryota</taxon>
        <taxon>Fungi</taxon>
        <taxon>Dikarya</taxon>
        <taxon>Basidiomycota</taxon>
        <taxon>Agaricomycotina</taxon>
        <taxon>Agaricomycetes</taxon>
        <taxon>Russulales</taxon>
        <taxon>Hericiaceae</taxon>
        <taxon>Dentipellis</taxon>
    </lineage>
</organism>
<dbReference type="EMBL" id="SEOQ01000001">
    <property type="protein sequence ID" value="TFY72964.1"/>
    <property type="molecule type" value="Genomic_DNA"/>
</dbReference>
<evidence type="ECO:0000313" key="3">
    <source>
        <dbReference type="Proteomes" id="UP000298327"/>
    </source>
</evidence>
<dbReference type="PANTHER" id="PTHR34065">
    <property type="entry name" value="CELL DIVISION CONTROL PROTEIN 14"/>
    <property type="match status" value="1"/>
</dbReference>
<feature type="compositionally biased region" description="Polar residues" evidence="1">
    <location>
        <begin position="102"/>
        <end position="113"/>
    </location>
</feature>
<dbReference type="PANTHER" id="PTHR34065:SF1">
    <property type="entry name" value="CELL DIVISION CONTROL PROTEIN 14"/>
    <property type="match status" value="1"/>
</dbReference>
<evidence type="ECO:0008006" key="4">
    <source>
        <dbReference type="Google" id="ProtNLM"/>
    </source>
</evidence>
<feature type="region of interest" description="Disordered" evidence="1">
    <location>
        <begin position="310"/>
        <end position="329"/>
    </location>
</feature>
<dbReference type="Proteomes" id="UP000298327">
    <property type="component" value="Unassembled WGS sequence"/>
</dbReference>
<sequence>MADASAMPDVLQDILDSLVSARSSASVRTQALIELEKLVARIFTDTDDTELLSIFRSLQDTFECNVPSRILSWISVAVIRLEALVLIDLLLVSRHLTFGSDEANTAGTSTPPNAGTKPPPAKQDSAVVPLTSAALDTLLCILVDSSPALRIFETLNGVHIVVKILKRANTPRDVRMKCLEFLYFYLMDESPSSTRVSQVQSLVPPLSPSPFMKDMPTRERLRGQTLRDASSSSDDSYSSNSSRSTSSTLTTATSVSSESFNPKTPPQSPTRSTPRLSAKPRHLLLRKEVDFVPVTPKKAQVAKLGLGHSRLSSMSTPHRKAKTSSDQDAENELFRTAAEDGSLSFGWKEDIGPEKDRAHRLRTTAEKKEILSKMMGNVDALVEGVQKAGVWGLG</sequence>
<feature type="compositionally biased region" description="Low complexity" evidence="1">
    <location>
        <begin position="230"/>
        <end position="259"/>
    </location>
</feature>
<comment type="caution">
    <text evidence="2">The sequence shown here is derived from an EMBL/GenBank/DDBJ whole genome shotgun (WGS) entry which is preliminary data.</text>
</comment>
<reference evidence="2 3" key="1">
    <citation type="submission" date="2019-02" db="EMBL/GenBank/DDBJ databases">
        <title>Genome sequencing of the rare red list fungi Dentipellis fragilis.</title>
        <authorList>
            <person name="Buettner E."/>
            <person name="Kellner H."/>
        </authorList>
    </citation>
    <scope>NUCLEOTIDE SEQUENCE [LARGE SCALE GENOMIC DNA]</scope>
    <source>
        <strain evidence="2 3">DSM 105465</strain>
    </source>
</reference>
<dbReference type="InterPro" id="IPR012535">
    <property type="entry name" value="Cell_div_Cdc14"/>
</dbReference>
<proteinExistence type="predicted"/>
<feature type="region of interest" description="Disordered" evidence="1">
    <location>
        <begin position="102"/>
        <end position="125"/>
    </location>
</feature>
<evidence type="ECO:0000313" key="2">
    <source>
        <dbReference type="EMBL" id="TFY72964.1"/>
    </source>
</evidence>
<keyword evidence="3" id="KW-1185">Reference proteome</keyword>
<dbReference type="Pfam" id="PF08045">
    <property type="entry name" value="CDC14"/>
    <property type="match status" value="1"/>
</dbReference>
<dbReference type="AlphaFoldDB" id="A0A4Y9ZER9"/>
<gene>
    <name evidence="2" type="ORF">EVG20_g4</name>
</gene>
<accession>A0A4Y9ZER9</accession>
<dbReference type="STRING" id="205917.A0A4Y9ZER9"/>
<protein>
    <recommendedName>
        <fullName evidence="4">Cell division control protein 14</fullName>
    </recommendedName>
</protein>
<evidence type="ECO:0000256" key="1">
    <source>
        <dbReference type="SAM" id="MobiDB-lite"/>
    </source>
</evidence>
<dbReference type="OrthoDB" id="5357220at2759"/>
<name>A0A4Y9ZER9_9AGAM</name>
<feature type="region of interest" description="Disordered" evidence="1">
    <location>
        <begin position="222"/>
        <end position="280"/>
    </location>
</feature>